<evidence type="ECO:0000313" key="2">
    <source>
        <dbReference type="EMBL" id="GIG97511.1"/>
    </source>
</evidence>
<keyword evidence="1" id="KW-0732">Signal</keyword>
<name>A0ABQ4ES79_9ACTN</name>
<dbReference type="RefSeq" id="WP_203858990.1">
    <property type="nucleotide sequence ID" value="NZ_BAAAZQ010000011.1"/>
</dbReference>
<sequence length="188" mass="20919">MAQRLLAIAVVVLGAVFVTPAAAQATEFPDNSSRYIADSAGHAYCFNTTWDNFPEHRSRVHWAMDRLDDQTDMYDILETCASGTDIVWSRVDLEDNLRGRAVCQDFHAGSNRCNQAAIYMDFAKINEGSYDVEDQQKTALHEIGHTIGLGHHSPAAHDCAMMSGQIPSTSMTWRSFHSHDVSHINATY</sequence>
<organism evidence="2 3">
    <name type="scientific">Plantactinospora mayteni</name>
    <dbReference type="NCBI Taxonomy" id="566021"/>
    <lineage>
        <taxon>Bacteria</taxon>
        <taxon>Bacillati</taxon>
        <taxon>Actinomycetota</taxon>
        <taxon>Actinomycetes</taxon>
        <taxon>Micromonosporales</taxon>
        <taxon>Micromonosporaceae</taxon>
        <taxon>Plantactinospora</taxon>
    </lineage>
</organism>
<evidence type="ECO:0000256" key="1">
    <source>
        <dbReference type="SAM" id="SignalP"/>
    </source>
</evidence>
<accession>A0ABQ4ES79</accession>
<keyword evidence="3" id="KW-1185">Reference proteome</keyword>
<dbReference type="SUPFAM" id="SSF55486">
    <property type="entry name" value="Metalloproteases ('zincins'), catalytic domain"/>
    <property type="match status" value="1"/>
</dbReference>
<evidence type="ECO:0000313" key="3">
    <source>
        <dbReference type="Proteomes" id="UP000621500"/>
    </source>
</evidence>
<dbReference type="Gene3D" id="3.40.390.10">
    <property type="entry name" value="Collagenase (Catalytic Domain)"/>
    <property type="match status" value="1"/>
</dbReference>
<comment type="caution">
    <text evidence="2">The sequence shown here is derived from an EMBL/GenBank/DDBJ whole genome shotgun (WGS) entry which is preliminary data.</text>
</comment>
<protein>
    <recommendedName>
        <fullName evidence="4">Matrixin family metalloprotease</fullName>
    </recommendedName>
</protein>
<feature type="signal peptide" evidence="1">
    <location>
        <begin position="1"/>
        <end position="23"/>
    </location>
</feature>
<dbReference type="EMBL" id="BONX01000026">
    <property type="protein sequence ID" value="GIG97511.1"/>
    <property type="molecule type" value="Genomic_DNA"/>
</dbReference>
<reference evidence="2 3" key="1">
    <citation type="submission" date="2021-01" db="EMBL/GenBank/DDBJ databases">
        <title>Whole genome shotgun sequence of Plantactinospora mayteni NBRC 109088.</title>
        <authorList>
            <person name="Komaki H."/>
            <person name="Tamura T."/>
        </authorList>
    </citation>
    <scope>NUCLEOTIDE SEQUENCE [LARGE SCALE GENOMIC DNA]</scope>
    <source>
        <strain evidence="2 3">NBRC 109088</strain>
    </source>
</reference>
<dbReference type="InterPro" id="IPR024079">
    <property type="entry name" value="MetalloPept_cat_dom_sf"/>
</dbReference>
<dbReference type="Proteomes" id="UP000621500">
    <property type="component" value="Unassembled WGS sequence"/>
</dbReference>
<evidence type="ECO:0008006" key="4">
    <source>
        <dbReference type="Google" id="ProtNLM"/>
    </source>
</evidence>
<proteinExistence type="predicted"/>
<gene>
    <name evidence="2" type="ORF">Pma05_40840</name>
</gene>
<feature type="chain" id="PRO_5046377830" description="Matrixin family metalloprotease" evidence="1">
    <location>
        <begin position="24"/>
        <end position="188"/>
    </location>
</feature>